<sequence length="251" mass="27389">MPNERLRGSIAGAGLTVERLAEIVGVDPKTAERWVSKDRIPRRAHRSATATILKADELYLWPGLLDDAREKSASLAEFVALYPHRGAVPLHLWSSLMTSAQDCIDILIYAGLFFTDGTPDIAKTLIRKGESGVRVRLILGDPDSEAVALRGAEEGVFGGVAARVRLSLTHLQDAMGCPGVEIRLQSATLYNSVFRFDETLLVNTHAYGAPASQSPVIHVQRVPGGRLFDHYLSSFDKVWSRSVPAMEKGTV</sequence>
<comment type="caution">
    <text evidence="1">The sequence shown here is derived from an EMBL/GenBank/DDBJ whole genome shotgun (WGS) entry which is preliminary data.</text>
</comment>
<keyword evidence="2" id="KW-1185">Reference proteome</keyword>
<dbReference type="EMBL" id="MAXA01000215">
    <property type="protein sequence ID" value="OHV27995.1"/>
    <property type="molecule type" value="Genomic_DNA"/>
</dbReference>
<accession>A0A1S1Q482</accession>
<proteinExistence type="predicted"/>
<name>A0A1S1Q482_9ACTN</name>
<gene>
    <name evidence="1" type="ORF">BBK14_18740</name>
</gene>
<dbReference type="Proteomes" id="UP000179769">
    <property type="component" value="Unassembled WGS sequence"/>
</dbReference>
<dbReference type="RefSeq" id="WP_071064128.1">
    <property type="nucleotide sequence ID" value="NZ_MAXA01000215.1"/>
</dbReference>
<organism evidence="1 2">
    <name type="scientific">Parafrankia soli</name>
    <dbReference type="NCBI Taxonomy" id="2599596"/>
    <lineage>
        <taxon>Bacteria</taxon>
        <taxon>Bacillati</taxon>
        <taxon>Actinomycetota</taxon>
        <taxon>Actinomycetes</taxon>
        <taxon>Frankiales</taxon>
        <taxon>Frankiaceae</taxon>
        <taxon>Parafrankia</taxon>
    </lineage>
</organism>
<dbReference type="AlphaFoldDB" id="A0A1S1Q482"/>
<reference evidence="2" key="1">
    <citation type="submission" date="2016-07" db="EMBL/GenBank/DDBJ databases">
        <title>Frankia sp. NRRL B-16219 Genome sequencing.</title>
        <authorList>
            <person name="Ghodhbane-Gtari F."/>
            <person name="Swanson E."/>
            <person name="Gueddou A."/>
            <person name="Louati M."/>
            <person name="Nouioui I."/>
            <person name="Hezbri K."/>
            <person name="Abebe-Akele F."/>
            <person name="Simpson S."/>
            <person name="Morris K."/>
            <person name="Thomas K."/>
            <person name="Gtari M."/>
            <person name="Tisa L.S."/>
        </authorList>
    </citation>
    <scope>NUCLEOTIDE SEQUENCE [LARGE SCALE GENOMIC DNA]</scope>
    <source>
        <strain evidence="2">NRRL B-16219</strain>
    </source>
</reference>
<evidence type="ECO:0000313" key="2">
    <source>
        <dbReference type="Proteomes" id="UP000179769"/>
    </source>
</evidence>
<dbReference type="SUPFAM" id="SSF56024">
    <property type="entry name" value="Phospholipase D/nuclease"/>
    <property type="match status" value="1"/>
</dbReference>
<evidence type="ECO:0000313" key="1">
    <source>
        <dbReference type="EMBL" id="OHV27995.1"/>
    </source>
</evidence>
<protein>
    <submittedName>
        <fullName evidence="1">XRE family transcriptional regulator</fullName>
    </submittedName>
</protein>